<reference evidence="1 2" key="1">
    <citation type="submission" date="2015-04" db="EMBL/GenBank/DDBJ databases">
        <authorList>
            <person name="Syromyatnikov M.Y."/>
            <person name="Popov V.N."/>
        </authorList>
    </citation>
    <scope>NUCLEOTIDE SEQUENCE [LARGE SCALE GENOMIC DNA]</scope>
</reference>
<dbReference type="Proteomes" id="UP000183832">
    <property type="component" value="Unassembled WGS sequence"/>
</dbReference>
<name>A0A1J1IAT4_9DIPT</name>
<protein>
    <submittedName>
        <fullName evidence="1">CLUMA_CG010115, isoform A</fullName>
    </submittedName>
</protein>
<proteinExistence type="predicted"/>
<accession>A0A1J1IAT4</accession>
<evidence type="ECO:0000313" key="1">
    <source>
        <dbReference type="EMBL" id="CRK96842.1"/>
    </source>
</evidence>
<dbReference type="EMBL" id="CVRI01000044">
    <property type="protein sequence ID" value="CRK96842.1"/>
    <property type="molecule type" value="Genomic_DNA"/>
</dbReference>
<dbReference type="AlphaFoldDB" id="A0A1J1IAT4"/>
<sequence>MFSATYALTQSMFLLKGNSQKLRKKGREENGEKRLIQFHDKNLRVRLKFMDAQCFLCLDPLELILSPTEQKITVDIFWHAQFNCLVYIYL</sequence>
<evidence type="ECO:0000313" key="2">
    <source>
        <dbReference type="Proteomes" id="UP000183832"/>
    </source>
</evidence>
<organism evidence="1 2">
    <name type="scientific">Clunio marinus</name>
    <dbReference type="NCBI Taxonomy" id="568069"/>
    <lineage>
        <taxon>Eukaryota</taxon>
        <taxon>Metazoa</taxon>
        <taxon>Ecdysozoa</taxon>
        <taxon>Arthropoda</taxon>
        <taxon>Hexapoda</taxon>
        <taxon>Insecta</taxon>
        <taxon>Pterygota</taxon>
        <taxon>Neoptera</taxon>
        <taxon>Endopterygota</taxon>
        <taxon>Diptera</taxon>
        <taxon>Nematocera</taxon>
        <taxon>Chironomoidea</taxon>
        <taxon>Chironomidae</taxon>
        <taxon>Clunio</taxon>
    </lineage>
</organism>
<keyword evidence="2" id="KW-1185">Reference proteome</keyword>
<gene>
    <name evidence="1" type="ORF">CLUMA_CG010115</name>
</gene>